<feature type="domain" description="Antirepressor protein C-terminal" evidence="1">
    <location>
        <begin position="2"/>
        <end position="57"/>
    </location>
</feature>
<evidence type="ECO:0000313" key="3">
    <source>
        <dbReference type="Proteomes" id="UP000003503"/>
    </source>
</evidence>
<sequence>MDKGLIYRDKKKKLLPYADKNKEYFEVKEWVDPLSTLVGIQTFITPKGRHYLLILLDSEGFYDE</sequence>
<accession>F2BXZ7</accession>
<keyword evidence="3" id="KW-1185">Reference proteome</keyword>
<dbReference type="eggNOG" id="COG3645">
    <property type="taxonomic scope" value="Bacteria"/>
</dbReference>
<comment type="caution">
    <text evidence="2">The sequence shown here is derived from an EMBL/GenBank/DDBJ whole genome shotgun (WGS) entry which is preliminary data.</text>
</comment>
<name>F2BXZ7_9FIRM</name>
<dbReference type="Proteomes" id="UP000003503">
    <property type="component" value="Unassembled WGS sequence"/>
</dbReference>
<evidence type="ECO:0000259" key="1">
    <source>
        <dbReference type="Pfam" id="PF03374"/>
    </source>
</evidence>
<dbReference type="GO" id="GO:0003677">
    <property type="term" value="F:DNA binding"/>
    <property type="evidence" value="ECO:0007669"/>
    <property type="project" value="InterPro"/>
</dbReference>
<reference evidence="2 3" key="1">
    <citation type="submission" date="2011-02" db="EMBL/GenBank/DDBJ databases">
        <authorList>
            <person name="Muzny D."/>
            <person name="Qin X."/>
            <person name="Deng J."/>
            <person name="Jiang H."/>
            <person name="Liu Y."/>
            <person name="Qu J."/>
            <person name="Song X.-Z."/>
            <person name="Zhang L."/>
            <person name="Thornton R."/>
            <person name="Coyle M."/>
            <person name="Francisco L."/>
            <person name="Jackson L."/>
            <person name="Javaid M."/>
            <person name="Korchina V."/>
            <person name="Kovar C."/>
            <person name="Mata R."/>
            <person name="Mathew T."/>
            <person name="Ngo R."/>
            <person name="Nguyen L."/>
            <person name="Nguyen N."/>
            <person name="Okwuonu G."/>
            <person name="Ongeri F."/>
            <person name="Pham C."/>
            <person name="Simmons D."/>
            <person name="Wilczek-Boney K."/>
            <person name="Hale W."/>
            <person name="Jakkamsetti A."/>
            <person name="Pham P."/>
            <person name="Ruth R."/>
            <person name="San Lucas F."/>
            <person name="Warren J."/>
            <person name="Zhang J."/>
            <person name="Zhao Z."/>
            <person name="Zhou C."/>
            <person name="Zhu D."/>
            <person name="Lee S."/>
            <person name="Bess C."/>
            <person name="Blankenburg K."/>
            <person name="Forbes L."/>
            <person name="Fu Q."/>
            <person name="Gubbala S."/>
            <person name="Hirani K."/>
            <person name="Jayaseelan J.C."/>
            <person name="Lara F."/>
            <person name="Munidasa M."/>
            <person name="Palculict T."/>
            <person name="Patil S."/>
            <person name="Pu L.-L."/>
            <person name="Saada N."/>
            <person name="Tang L."/>
            <person name="Weissenberger G."/>
            <person name="Zhu Y."/>
            <person name="Hemphill L."/>
            <person name="Shang Y."/>
            <person name="Youmans B."/>
            <person name="Ayvaz T."/>
            <person name="Ross M."/>
            <person name="Santibanez J."/>
            <person name="Aqrawi P."/>
            <person name="Gross S."/>
            <person name="Joshi V."/>
            <person name="Fowler G."/>
            <person name="Nazareth L."/>
            <person name="Reid J."/>
            <person name="Worley K."/>
            <person name="Petrosino J."/>
            <person name="Highlander S."/>
            <person name="Gibbs R."/>
        </authorList>
    </citation>
    <scope>NUCLEOTIDE SEQUENCE [LARGE SCALE GENOMIC DNA]</scope>
    <source>
        <strain evidence="2 3">DSM 19965</strain>
    </source>
</reference>
<organism evidence="2 3">
    <name type="scientific">Dialister micraerophilus DSM 19965</name>
    <dbReference type="NCBI Taxonomy" id="888062"/>
    <lineage>
        <taxon>Bacteria</taxon>
        <taxon>Bacillati</taxon>
        <taxon>Bacillota</taxon>
        <taxon>Negativicutes</taxon>
        <taxon>Veillonellales</taxon>
        <taxon>Veillonellaceae</taxon>
        <taxon>Dialister</taxon>
    </lineage>
</organism>
<evidence type="ECO:0000313" key="2">
    <source>
        <dbReference type="EMBL" id="EGF12678.1"/>
    </source>
</evidence>
<dbReference type="STRING" id="888062.HMPREF9083_1061"/>
<dbReference type="HOGENOM" id="CLU_2860503_0_0_9"/>
<protein>
    <submittedName>
        <fullName evidence="2">Phage antirepressor protein</fullName>
    </submittedName>
</protein>
<dbReference type="EMBL" id="AFBB01000023">
    <property type="protein sequence ID" value="EGF12678.1"/>
    <property type="molecule type" value="Genomic_DNA"/>
</dbReference>
<dbReference type="AlphaFoldDB" id="F2BXZ7"/>
<dbReference type="InterPro" id="IPR005039">
    <property type="entry name" value="Ant_C"/>
</dbReference>
<dbReference type="Pfam" id="PF03374">
    <property type="entry name" value="ANT"/>
    <property type="match status" value="1"/>
</dbReference>
<gene>
    <name evidence="2" type="ORF">HMPREF9083_1061</name>
</gene>
<proteinExistence type="predicted"/>